<accession>A0A074ZI16</accession>
<dbReference type="EMBL" id="KL596735">
    <property type="protein sequence ID" value="KER26948.1"/>
    <property type="molecule type" value="Genomic_DNA"/>
</dbReference>
<dbReference type="AlphaFoldDB" id="A0A074ZI16"/>
<organism evidence="1 2">
    <name type="scientific">Opisthorchis viverrini</name>
    <name type="common">Southeast Asian liver fluke</name>
    <dbReference type="NCBI Taxonomy" id="6198"/>
    <lineage>
        <taxon>Eukaryota</taxon>
        <taxon>Metazoa</taxon>
        <taxon>Spiralia</taxon>
        <taxon>Lophotrochozoa</taxon>
        <taxon>Platyhelminthes</taxon>
        <taxon>Trematoda</taxon>
        <taxon>Digenea</taxon>
        <taxon>Opisthorchiida</taxon>
        <taxon>Opisthorchiata</taxon>
        <taxon>Opisthorchiidae</taxon>
        <taxon>Opisthorchis</taxon>
    </lineage>
</organism>
<evidence type="ECO:0000313" key="1">
    <source>
        <dbReference type="EMBL" id="KER26948.1"/>
    </source>
</evidence>
<proteinExistence type="predicted"/>
<keyword evidence="2" id="KW-1185">Reference proteome</keyword>
<dbReference type="Proteomes" id="UP000054324">
    <property type="component" value="Unassembled WGS sequence"/>
</dbReference>
<dbReference type="GeneID" id="20320108"/>
<dbReference type="CTD" id="20320108"/>
<gene>
    <name evidence="1" type="ORF">T265_05926</name>
</gene>
<name>A0A074ZI16_OPIVI</name>
<evidence type="ECO:0000313" key="2">
    <source>
        <dbReference type="Proteomes" id="UP000054324"/>
    </source>
</evidence>
<reference evidence="1 2" key="1">
    <citation type="submission" date="2013-11" db="EMBL/GenBank/DDBJ databases">
        <title>Opisthorchis viverrini - life in the bile duct.</title>
        <authorList>
            <person name="Young N.D."/>
            <person name="Nagarajan N."/>
            <person name="Lin S.J."/>
            <person name="Korhonen P.K."/>
            <person name="Jex A.R."/>
            <person name="Hall R.S."/>
            <person name="Safavi-Hemami H."/>
            <person name="Kaewkong W."/>
            <person name="Bertrand D."/>
            <person name="Gao S."/>
            <person name="Seet Q."/>
            <person name="Wongkham S."/>
            <person name="Teh B.T."/>
            <person name="Wongkham C."/>
            <person name="Intapan P.M."/>
            <person name="Maleewong W."/>
            <person name="Yang X."/>
            <person name="Hu M."/>
            <person name="Wang Z."/>
            <person name="Hofmann A."/>
            <person name="Sternberg P.W."/>
            <person name="Tan P."/>
            <person name="Wang J."/>
            <person name="Gasser R.B."/>
        </authorList>
    </citation>
    <scope>NUCLEOTIDE SEQUENCE [LARGE SCALE GENOMIC DNA]</scope>
</reference>
<dbReference type="KEGG" id="ovi:T265_05926"/>
<protein>
    <submittedName>
        <fullName evidence="1">Uncharacterized protein</fullName>
    </submittedName>
</protein>
<dbReference type="RefSeq" id="XP_009169325.1">
    <property type="nucleotide sequence ID" value="XM_009171061.1"/>
</dbReference>
<sequence>MCRHLGLVVVSQQLSIKLWLCGSEASVLNTDVMLSMMMIMLRQPGSIPVLVLPSGSMATRHRRLGLRSQPPIYPHLPNFTLTLTTMDFSPLSIVQLSEPSFPVKHCSSYCAHANNTVVRKNGNADLGRVE</sequence>